<keyword evidence="11" id="KW-1185">Reference proteome</keyword>
<dbReference type="SUPFAM" id="SSF81878">
    <property type="entry name" value="BRCA2 tower domain"/>
    <property type="match status" value="1"/>
</dbReference>
<feature type="region of interest" description="Disordered" evidence="6">
    <location>
        <begin position="1868"/>
        <end position="1912"/>
    </location>
</feature>
<dbReference type="PANTHER" id="PTHR11289:SF0">
    <property type="entry name" value="BREAST CANCER TYPE 2 SUSCEPTIBILITY PROTEIN"/>
    <property type="match status" value="1"/>
</dbReference>
<dbReference type="GO" id="GO:0003677">
    <property type="term" value="F:DNA binding"/>
    <property type="evidence" value="ECO:0007669"/>
    <property type="project" value="UniProtKB-KW"/>
</dbReference>
<keyword evidence="1" id="KW-0677">Repeat</keyword>
<feature type="domain" description="BRCA2 OB3" evidence="8">
    <location>
        <begin position="1727"/>
        <end position="1868"/>
    </location>
</feature>
<dbReference type="GO" id="GO:0000724">
    <property type="term" value="P:double-strand break repair via homologous recombination"/>
    <property type="evidence" value="ECO:0007669"/>
    <property type="project" value="InterPro"/>
</dbReference>
<dbReference type="PANTHER" id="PTHR11289">
    <property type="entry name" value="BREAST CANCER TYPE 2 SUSCEPTIBILITY PROTEIN BRCA2"/>
    <property type="match status" value="1"/>
</dbReference>
<evidence type="ECO:0000259" key="8">
    <source>
        <dbReference type="Pfam" id="PF09104"/>
    </source>
</evidence>
<feature type="region of interest" description="Disordered" evidence="6">
    <location>
        <begin position="300"/>
        <end position="329"/>
    </location>
</feature>
<feature type="region of interest" description="Disordered" evidence="6">
    <location>
        <begin position="1945"/>
        <end position="1968"/>
    </location>
</feature>
<evidence type="ECO:0000256" key="5">
    <source>
        <dbReference type="ARBA" id="ARBA00023204"/>
    </source>
</evidence>
<dbReference type="EnsemblMetazoa" id="ENSAATROPT005733">
    <property type="protein sequence ID" value="ENSAATROPP005304"/>
    <property type="gene ID" value="ENSAATROPG004621"/>
</dbReference>
<feature type="region of interest" description="Disordered" evidence="6">
    <location>
        <begin position="361"/>
        <end position="390"/>
    </location>
</feature>
<feature type="region of interest" description="Disordered" evidence="6">
    <location>
        <begin position="1"/>
        <end position="22"/>
    </location>
</feature>
<organism evidence="10 11">
    <name type="scientific">Anopheles atroparvus</name>
    <name type="common">European mosquito</name>
    <dbReference type="NCBI Taxonomy" id="41427"/>
    <lineage>
        <taxon>Eukaryota</taxon>
        <taxon>Metazoa</taxon>
        <taxon>Ecdysozoa</taxon>
        <taxon>Arthropoda</taxon>
        <taxon>Hexapoda</taxon>
        <taxon>Insecta</taxon>
        <taxon>Pterygota</taxon>
        <taxon>Neoptera</taxon>
        <taxon>Endopterygota</taxon>
        <taxon>Diptera</taxon>
        <taxon>Nematocera</taxon>
        <taxon>Culicoidea</taxon>
        <taxon>Culicidae</taxon>
        <taxon>Anophelinae</taxon>
        <taxon>Anopheles</taxon>
    </lineage>
</organism>
<evidence type="ECO:0000259" key="9">
    <source>
        <dbReference type="Pfam" id="PF09169"/>
    </source>
</evidence>
<dbReference type="InterPro" id="IPR036315">
    <property type="entry name" value="BRCA2_hlx_sf"/>
</dbReference>
<dbReference type="Pfam" id="PF09103">
    <property type="entry name" value="BRCA-2_OB1"/>
    <property type="match status" value="1"/>
</dbReference>
<reference evidence="10" key="1">
    <citation type="submission" date="2024-04" db="UniProtKB">
        <authorList>
            <consortium name="EnsemblMetazoa"/>
        </authorList>
    </citation>
    <scope>IDENTIFICATION</scope>
    <source>
        <strain evidence="10">EBRO</strain>
    </source>
</reference>
<keyword evidence="3" id="KW-0238">DNA-binding</keyword>
<feature type="compositionally biased region" description="Basic residues" evidence="6">
    <location>
        <begin position="12"/>
        <end position="21"/>
    </location>
</feature>
<sequence>MEEVPPSPEIVKRKKTRRKHASSFTRLSFQHSAINNVSKQSDNVSKHSIEKGTNESTIALVTKVTENTPRRKLSAFYFDDSSGEIETVDANPLASAILLERANAISAQSRVPSPDFIAATGEEFLSAAELAKRDVSLNQPKVFEHCKTGDKKHNYSFTQLDLYSQMINIFEAAEMLACSARQDQQKPTESGSQTLPSLKIESIPETISRGKQAVSGTKCEQNLVQSITDDFSEDDEFSWEVDFSVIKTESLRRRLLQLQDYIASPPRAVKREPVCRRYANVKRVTKDSIARRLSYETDCSSRIEPPLSDDETEAPSEREVPDGDGTDISMDGVALNESVLIQANLTQLSAFFSQAIVSRTDSEVQREADKDETKSIDRESPFCGFSPEPSVPISLASNGERSPRVLRFEFTPFECSGDDSLPSEDDEHVLALPPKCPQIEQLLDDDEDLFMLAHPSEEKVRSSRDKEPPTHHTDGATSSRGSLLAGKPVPMESGLTKRITLGVNLPQTPPIRVSFNAAQGGAISVSDAAMLKAGAMFVEEETKMLLENNDKSNVIKQTQTPGERVHPVMRQAGSMVEVQSTTINNSPLPSTEEPPLGADSFRSSITSHGFSEAPSDGARPSTSSMVGFSTAGGTKITISEEALAKARSMFAEEEEAKGDNQIVGLVAAEKNQRLAHITEVASKLAPPFAGGFSTAGGSAIAISKKALAKAQHIFDEEELKMGKENLSGNMLPLGGGLSTAREGKIAISKKALACAPLMFDEEEAKDLGSSGPPLPTISKESLAKPQNTFDKEELKMGKENFPGNMLPLGGGFSTAGGSKIAISKKALERAHLMFDEEEAMDLVSSDPPLSESFSTAGGSVISKESLAKPHNIFDKEELKMDKENFPGKQLPLGGGFSTAGGSKIAISKKALERAQLMFDEEEAKAHDQEPSNVCSDQSLAGGFCTAGGSAIAVTKKALDRAKSLFAEDEEQVKETIGKEQLVLPKNFPLETFTGAVTENSAPPPAVGFSSAAGKCLQVSEVALAKARLLFEQVEQELAGESHPNAAGPRKRKASSSQEEPSTPTKRARVNNLQPVAGLKTSTPASLMVKTDDTPKPPIAGREVEQFFAELDDEEFDELFRNQQQQPPDGGMRRQNRLLSRFEQCAEEVSMAGEDATVNTSTSHWDDSFTEILPKLPSDEQRKEFPSPAEEVQRRRREELQKQREFVETKPEELRRPRVSTFCHKKARPDRVGLEQFVGESGPMPGVAMNATTSVTLDNVMGFRFSMADYYGEDLCSSNTTGVPIGSDGEAVLLMDPHSTVGVEEMRQCFLASPGIDPRLVAPGWVENAWRWIVSKLSALERNFNGHFRGVLTPENVFHQLQYRYHVEIDCARRPPLRKVLEKDDIASRRMVLFVSNVFPVEGTIVGRELELSDGWYAVRTVIDVPLAAAIRSGKIAIGTKLMIQGGELLNHKDGCSPLEVPPEVRLKIHANSTRRARWSVKLGYYRWPVPFVTPCHSIHERGGLIGRFRAIVVRVYPLVYVEKLANESHGSVLRSERMQRRHSRRNDASQLDSLHKLYNQIQQEIERERTAATLNRNIRVTEATPCSQLQELLEGGLDVSFLDMELTLSQQAVIQRFQQQRQEELQHEINRRVKAQMDERSSRSTVTALLKVRLMDHMKPDRAFVLSIWRPTDDVRFVMQEQNFLELHTITANGSKNADVQLTAHKGSTYTRLPALESLGELARFARAITPLGEIDPSVFRPPFHEFDTIGVVVHVGTADSKQFQSIYLADTAMELLCVNFWHGLVEYAYDDVVHERAILCVANLQWRTIGRQRQAIAQSFATEYTTFTEHPRSGQQRAEWDRFQLQLDAIDGEEFFQRCQEKVRNLQDSTVGGGTPAKGSFSTPLQQQRSMSRLAQPHHSTPLASGTGASMAKRKMETLATIYGSPPKLSPIVVRSNPVLRKGFKTPARLEESNHGAPPREADSSVR</sequence>
<dbReference type="Pfam" id="PF00634">
    <property type="entry name" value="BRCA2"/>
    <property type="match status" value="6"/>
</dbReference>
<dbReference type="Gene3D" id="2.40.50.140">
    <property type="entry name" value="Nucleic acid-binding proteins"/>
    <property type="match status" value="4"/>
</dbReference>
<dbReference type="InterPro" id="IPR015525">
    <property type="entry name" value="BRCA2"/>
</dbReference>
<feature type="region of interest" description="Disordered" evidence="6">
    <location>
        <begin position="456"/>
        <end position="489"/>
    </location>
</feature>
<keyword evidence="4" id="KW-0233">DNA recombination</keyword>
<dbReference type="CDD" id="cd04493">
    <property type="entry name" value="BRCA2DBD_OB1"/>
    <property type="match status" value="1"/>
</dbReference>
<keyword evidence="5" id="KW-0234">DNA repair</keyword>
<name>A0AAG5D336_ANOAO</name>
<feature type="compositionally biased region" description="Basic and acidic residues" evidence="6">
    <location>
        <begin position="456"/>
        <end position="474"/>
    </location>
</feature>
<feature type="domain" description="Breast cancer type 2 susceptibility protein helical" evidence="9">
    <location>
        <begin position="1201"/>
        <end position="1369"/>
    </location>
</feature>
<dbReference type="InterPro" id="IPR015188">
    <property type="entry name" value="BRCA2_OB_3"/>
</dbReference>
<feature type="domain" description="BRCA2 OB1" evidence="7">
    <location>
        <begin position="1374"/>
        <end position="1486"/>
    </location>
</feature>
<proteinExistence type="predicted"/>
<evidence type="ECO:0000259" key="7">
    <source>
        <dbReference type="Pfam" id="PF09103"/>
    </source>
</evidence>
<dbReference type="InterPro" id="IPR012340">
    <property type="entry name" value="NA-bd_OB-fold"/>
</dbReference>
<feature type="compositionally biased region" description="Polar residues" evidence="6">
    <location>
        <begin position="1881"/>
        <end position="1909"/>
    </location>
</feature>
<dbReference type="GO" id="GO:0005634">
    <property type="term" value="C:nucleus"/>
    <property type="evidence" value="ECO:0007669"/>
    <property type="project" value="TreeGrafter"/>
</dbReference>
<feature type="compositionally biased region" description="Polar residues" evidence="6">
    <location>
        <begin position="1054"/>
        <end position="1064"/>
    </location>
</feature>
<evidence type="ECO:0000256" key="4">
    <source>
        <dbReference type="ARBA" id="ARBA00023172"/>
    </source>
</evidence>
<feature type="region of interest" description="Disordered" evidence="6">
    <location>
        <begin position="1037"/>
        <end position="1075"/>
    </location>
</feature>
<evidence type="ECO:0000256" key="1">
    <source>
        <dbReference type="ARBA" id="ARBA00022737"/>
    </source>
</evidence>
<dbReference type="InterPro" id="IPR015252">
    <property type="entry name" value="BRCA2_hlx"/>
</dbReference>
<accession>A0AAG5D336</accession>
<dbReference type="InterPro" id="IPR015187">
    <property type="entry name" value="BRCA2_OB_1"/>
</dbReference>
<feature type="compositionally biased region" description="Basic and acidic residues" evidence="6">
    <location>
        <begin position="361"/>
        <end position="380"/>
    </location>
</feature>
<evidence type="ECO:0008006" key="12">
    <source>
        <dbReference type="Google" id="ProtNLM"/>
    </source>
</evidence>
<keyword evidence="2" id="KW-0227">DNA damage</keyword>
<dbReference type="InterPro" id="IPR002093">
    <property type="entry name" value="BRCA2_repeat"/>
</dbReference>
<dbReference type="Proteomes" id="UP000075880">
    <property type="component" value="Unassembled WGS sequence"/>
</dbReference>
<dbReference type="Pfam" id="PF09104">
    <property type="entry name" value="BRCA-2_OB3"/>
    <property type="match status" value="1"/>
</dbReference>
<dbReference type="PROSITE" id="PS50138">
    <property type="entry name" value="BRCA2_REPEAT"/>
    <property type="match status" value="6"/>
</dbReference>
<evidence type="ECO:0000256" key="3">
    <source>
        <dbReference type="ARBA" id="ARBA00023125"/>
    </source>
</evidence>
<dbReference type="GO" id="GO:0006355">
    <property type="term" value="P:regulation of DNA-templated transcription"/>
    <property type="evidence" value="ECO:0007669"/>
    <property type="project" value="TreeGrafter"/>
</dbReference>
<evidence type="ECO:0000256" key="2">
    <source>
        <dbReference type="ARBA" id="ARBA00022763"/>
    </source>
</evidence>
<evidence type="ECO:0000313" key="10">
    <source>
        <dbReference type="EnsemblMetazoa" id="ENSAATROPP005304"/>
    </source>
</evidence>
<feature type="compositionally biased region" description="Basic and acidic residues" evidence="6">
    <location>
        <begin position="1949"/>
        <end position="1968"/>
    </location>
</feature>
<dbReference type="Pfam" id="PF09169">
    <property type="entry name" value="BRCA-2_helical"/>
    <property type="match status" value="1"/>
</dbReference>
<dbReference type="SUPFAM" id="SSF50249">
    <property type="entry name" value="Nucleic acid-binding proteins"/>
    <property type="match status" value="3"/>
</dbReference>
<evidence type="ECO:0000256" key="6">
    <source>
        <dbReference type="SAM" id="MobiDB-lite"/>
    </source>
</evidence>
<protein>
    <recommendedName>
        <fullName evidence="12">Tower domain-containing protein</fullName>
    </recommendedName>
</protein>
<dbReference type="SUPFAM" id="SSF81872">
    <property type="entry name" value="BRCA2 helical domain"/>
    <property type="match status" value="1"/>
</dbReference>
<evidence type="ECO:0000313" key="11">
    <source>
        <dbReference type="Proteomes" id="UP000075880"/>
    </source>
</evidence>
<feature type="region of interest" description="Disordered" evidence="6">
    <location>
        <begin position="582"/>
        <end position="624"/>
    </location>
</feature>